<feature type="transmembrane region" description="Helical" evidence="2">
    <location>
        <begin position="19"/>
        <end position="36"/>
    </location>
</feature>
<evidence type="ECO:0000256" key="1">
    <source>
        <dbReference type="SAM" id="MobiDB-lite"/>
    </source>
</evidence>
<sequence>VVKFIIGSDALLMSVSFKMWWFAQAIVFALIAAAEIQARAKDAVDEDLQAYDFDNPAPSSEIQGSRSLMGLAGRLTSGIVGKLKSSLNGNPHGHADRQSPQPGLLGLATGLAAKSGLLTKLASGFHGTPSPGDFSPQDDDGTSTDDGSPQQGDRQIYYSSDLNIRNNNLNQLESIERKFNTIVEPFLNSLGYPGTAFLGVLEKAMEYLATIFNTMFTAQRVLGPMIQIASRLG</sequence>
<keyword evidence="2" id="KW-0472">Membrane</keyword>
<keyword evidence="2" id="KW-0812">Transmembrane</keyword>
<feature type="non-terminal residue" evidence="3">
    <location>
        <position position="1"/>
    </location>
</feature>
<name>A0A0A9XEU6_LYGHE</name>
<proteinExistence type="predicted"/>
<gene>
    <name evidence="3" type="primary">rps3_8</name>
    <name evidence="3" type="ORF">CM83_98700</name>
</gene>
<keyword evidence="3" id="KW-0687">Ribonucleoprotein</keyword>
<reference evidence="3" key="1">
    <citation type="journal article" date="2014" name="PLoS ONE">
        <title>Transcriptome-Based Identification of ABC Transporters in the Western Tarnished Plant Bug Lygus hesperus.</title>
        <authorList>
            <person name="Hull J.J."/>
            <person name="Chaney K."/>
            <person name="Geib S.M."/>
            <person name="Fabrick J.A."/>
            <person name="Brent C.S."/>
            <person name="Walsh D."/>
            <person name="Lavine L.C."/>
        </authorList>
    </citation>
    <scope>NUCLEOTIDE SEQUENCE</scope>
</reference>
<keyword evidence="2" id="KW-1133">Transmembrane helix</keyword>
<feature type="region of interest" description="Disordered" evidence="1">
    <location>
        <begin position="127"/>
        <end position="153"/>
    </location>
</feature>
<dbReference type="AlphaFoldDB" id="A0A0A9XEU6"/>
<evidence type="ECO:0000313" key="3">
    <source>
        <dbReference type="EMBL" id="JAG18514.1"/>
    </source>
</evidence>
<evidence type="ECO:0000256" key="2">
    <source>
        <dbReference type="SAM" id="Phobius"/>
    </source>
</evidence>
<accession>A0A0A9XEU6</accession>
<protein>
    <submittedName>
        <fullName evidence="3">30S ribosomal protein S3, chloroplastic</fullName>
    </submittedName>
</protein>
<organism evidence="3">
    <name type="scientific">Lygus hesperus</name>
    <name type="common">Western plant bug</name>
    <dbReference type="NCBI Taxonomy" id="30085"/>
    <lineage>
        <taxon>Eukaryota</taxon>
        <taxon>Metazoa</taxon>
        <taxon>Ecdysozoa</taxon>
        <taxon>Arthropoda</taxon>
        <taxon>Hexapoda</taxon>
        <taxon>Insecta</taxon>
        <taxon>Pterygota</taxon>
        <taxon>Neoptera</taxon>
        <taxon>Paraneoptera</taxon>
        <taxon>Hemiptera</taxon>
        <taxon>Heteroptera</taxon>
        <taxon>Panheteroptera</taxon>
        <taxon>Cimicomorpha</taxon>
        <taxon>Miridae</taxon>
        <taxon>Mirini</taxon>
        <taxon>Lygus</taxon>
    </lineage>
</organism>
<reference evidence="3" key="2">
    <citation type="submission" date="2014-07" db="EMBL/GenBank/DDBJ databases">
        <authorList>
            <person name="Hull J."/>
        </authorList>
    </citation>
    <scope>NUCLEOTIDE SEQUENCE</scope>
</reference>
<keyword evidence="3" id="KW-0689">Ribosomal protein</keyword>
<dbReference type="EMBL" id="GBHO01025090">
    <property type="protein sequence ID" value="JAG18514.1"/>
    <property type="molecule type" value="Transcribed_RNA"/>
</dbReference>
<dbReference type="GO" id="GO:0005840">
    <property type="term" value="C:ribosome"/>
    <property type="evidence" value="ECO:0007669"/>
    <property type="project" value="UniProtKB-KW"/>
</dbReference>